<dbReference type="PANTHER" id="PTHR33376">
    <property type="match status" value="1"/>
</dbReference>
<organism evidence="3 4">
    <name type="scientific">Rhodoglobus vestalii</name>
    <dbReference type="NCBI Taxonomy" id="193384"/>
    <lineage>
        <taxon>Bacteria</taxon>
        <taxon>Bacillati</taxon>
        <taxon>Actinomycetota</taxon>
        <taxon>Actinomycetes</taxon>
        <taxon>Micrococcales</taxon>
        <taxon>Microbacteriaceae</taxon>
        <taxon>Rhodoglobus</taxon>
    </lineage>
</organism>
<dbReference type="PROSITE" id="PS51257">
    <property type="entry name" value="PROKAR_LIPOPROTEIN"/>
    <property type="match status" value="1"/>
</dbReference>
<dbReference type="InterPro" id="IPR038404">
    <property type="entry name" value="TRAP_DctP_sf"/>
</dbReference>
<keyword evidence="4" id="KW-1185">Reference proteome</keyword>
<dbReference type="Proteomes" id="UP000316560">
    <property type="component" value="Unassembled WGS sequence"/>
</dbReference>
<gene>
    <name evidence="3" type="ORF">FB472_1663</name>
</gene>
<feature type="chain" id="PRO_5038448241" evidence="2">
    <location>
        <begin position="27"/>
        <end position="347"/>
    </location>
</feature>
<dbReference type="Pfam" id="PF03480">
    <property type="entry name" value="DctP"/>
    <property type="match status" value="1"/>
</dbReference>
<keyword evidence="1 2" id="KW-0732">Signal</keyword>
<dbReference type="EMBL" id="VFRA01000001">
    <property type="protein sequence ID" value="TQO20055.1"/>
    <property type="molecule type" value="Genomic_DNA"/>
</dbReference>
<evidence type="ECO:0000313" key="4">
    <source>
        <dbReference type="Proteomes" id="UP000316560"/>
    </source>
</evidence>
<dbReference type="GO" id="GO:0055085">
    <property type="term" value="P:transmembrane transport"/>
    <property type="evidence" value="ECO:0007669"/>
    <property type="project" value="InterPro"/>
</dbReference>
<evidence type="ECO:0000313" key="3">
    <source>
        <dbReference type="EMBL" id="TQO20055.1"/>
    </source>
</evidence>
<dbReference type="InterPro" id="IPR018389">
    <property type="entry name" value="DctP_fam"/>
</dbReference>
<dbReference type="RefSeq" id="WP_170192059.1">
    <property type="nucleotide sequence ID" value="NZ_VFRA01000001.1"/>
</dbReference>
<dbReference type="PANTHER" id="PTHR33376:SF15">
    <property type="entry name" value="BLL6794 PROTEIN"/>
    <property type="match status" value="1"/>
</dbReference>
<feature type="signal peptide" evidence="2">
    <location>
        <begin position="1"/>
        <end position="26"/>
    </location>
</feature>
<comment type="caution">
    <text evidence="3">The sequence shown here is derived from an EMBL/GenBank/DDBJ whole genome shotgun (WGS) entry which is preliminary data.</text>
</comment>
<sequence length="347" mass="37458">MLKNSHRYMGFAALVAGALVLTGCTAEGGQAAGDEPITLSYAFFAPAASFPAVQMEEWANQISERTDGQVEVELFVGGTLLSSGDIFDGVTEGVVDIGMDSPAYDTGRFPFSSVMNVPIGMDSAETSSRTFLSLLEEYEPEEFDGYEIITAFTTEASYLQTKTPIQSEADIAGMSLRAAGANVPVLEELRAAPIGMSMAEVSEALNTGVIQGYMSSREVMKDFGLAESIRSVTNYPFGTSNSFVAVMDKARYDALPESVKTVIAELREEMMLFASQGHDESIQAAIDFAKDEHGVEIVEVEEAARAKWDKILNGQADQWVKTNGDSYFDAEGVLARMRELAAENAAR</sequence>
<dbReference type="AlphaFoldDB" id="A0A8H2K4L0"/>
<proteinExistence type="predicted"/>
<evidence type="ECO:0000256" key="1">
    <source>
        <dbReference type="ARBA" id="ARBA00022729"/>
    </source>
</evidence>
<reference evidence="3 4" key="1">
    <citation type="submission" date="2019-06" db="EMBL/GenBank/DDBJ databases">
        <title>Sequencing the genomes of 1000 actinobacteria strains.</title>
        <authorList>
            <person name="Klenk H.-P."/>
        </authorList>
    </citation>
    <scope>NUCLEOTIDE SEQUENCE [LARGE SCALE GENOMIC DNA]</scope>
    <source>
        <strain evidence="3 4">DSM 21947</strain>
    </source>
</reference>
<dbReference type="Gene3D" id="3.40.190.170">
    <property type="entry name" value="Bacterial extracellular solute-binding protein, family 7"/>
    <property type="match status" value="1"/>
</dbReference>
<dbReference type="CDD" id="cd13665">
    <property type="entry name" value="PBP2_TRAP_Dctp3_4"/>
    <property type="match status" value="1"/>
</dbReference>
<dbReference type="NCBIfam" id="NF037995">
    <property type="entry name" value="TRAP_S1"/>
    <property type="match status" value="1"/>
</dbReference>
<accession>A0A8H2K4L0</accession>
<name>A0A8H2K4L0_9MICO</name>
<protein>
    <submittedName>
        <fullName evidence="3">TRAP-type C4-dicarboxylate transport system substrate-binding protein</fullName>
    </submittedName>
</protein>
<evidence type="ECO:0000256" key="2">
    <source>
        <dbReference type="SAM" id="SignalP"/>
    </source>
</evidence>